<name>A0A803PPM8_CANSA</name>
<evidence type="ECO:0000313" key="2">
    <source>
        <dbReference type="Proteomes" id="UP000596661"/>
    </source>
</evidence>
<reference evidence="1" key="2">
    <citation type="submission" date="2021-03" db="UniProtKB">
        <authorList>
            <consortium name="EnsemblPlants"/>
        </authorList>
    </citation>
    <scope>IDENTIFICATION</scope>
</reference>
<reference evidence="1" key="1">
    <citation type="submission" date="2018-11" db="EMBL/GenBank/DDBJ databases">
        <authorList>
            <person name="Grassa J C."/>
        </authorList>
    </citation>
    <scope>NUCLEOTIDE SEQUENCE [LARGE SCALE GENOMIC DNA]</scope>
</reference>
<proteinExistence type="predicted"/>
<dbReference type="EMBL" id="UZAU01000409">
    <property type="status" value="NOT_ANNOTATED_CDS"/>
    <property type="molecule type" value="Genomic_DNA"/>
</dbReference>
<dbReference type="EnsemblPlants" id="evm.model.05.243">
    <property type="protein sequence ID" value="cds.evm.model.05.243"/>
    <property type="gene ID" value="evm.TU.05.243"/>
</dbReference>
<dbReference type="Gramene" id="evm.model.05.243">
    <property type="protein sequence ID" value="cds.evm.model.05.243"/>
    <property type="gene ID" value="evm.TU.05.243"/>
</dbReference>
<evidence type="ECO:0000313" key="1">
    <source>
        <dbReference type="EnsemblPlants" id="cds.evm.model.05.243"/>
    </source>
</evidence>
<dbReference type="AlphaFoldDB" id="A0A803PPM8"/>
<sequence length="136" mass="15087">MPLSTRIWDDLWLADGKSFYPGSNGRPAEGLDMVSDLLSVNGKWDLQKLKSIFYNNSVILKGGALLPAVSFIQREVWWPPPQDWLKLNCDVRVRSESSCIAVVAKNCYGEVVWANTTRLDFSDACCGEAVACCLAI</sequence>
<dbReference type="Proteomes" id="UP000596661">
    <property type="component" value="Chromosome 5"/>
</dbReference>
<keyword evidence="2" id="KW-1185">Reference proteome</keyword>
<accession>A0A803PPM8</accession>
<organism evidence="1 2">
    <name type="scientific">Cannabis sativa</name>
    <name type="common">Hemp</name>
    <name type="synonym">Marijuana</name>
    <dbReference type="NCBI Taxonomy" id="3483"/>
    <lineage>
        <taxon>Eukaryota</taxon>
        <taxon>Viridiplantae</taxon>
        <taxon>Streptophyta</taxon>
        <taxon>Embryophyta</taxon>
        <taxon>Tracheophyta</taxon>
        <taxon>Spermatophyta</taxon>
        <taxon>Magnoliopsida</taxon>
        <taxon>eudicotyledons</taxon>
        <taxon>Gunneridae</taxon>
        <taxon>Pentapetalae</taxon>
        <taxon>rosids</taxon>
        <taxon>fabids</taxon>
        <taxon>Rosales</taxon>
        <taxon>Cannabaceae</taxon>
        <taxon>Cannabis</taxon>
    </lineage>
</organism>
<protein>
    <recommendedName>
        <fullName evidence="3">RNase H type-1 domain-containing protein</fullName>
    </recommendedName>
</protein>
<evidence type="ECO:0008006" key="3">
    <source>
        <dbReference type="Google" id="ProtNLM"/>
    </source>
</evidence>